<reference evidence="2 3" key="1">
    <citation type="journal article" date="2014" name="Am. J. Bot.">
        <title>Genome assembly and annotation for red clover (Trifolium pratense; Fabaceae).</title>
        <authorList>
            <person name="Istvanek J."/>
            <person name="Jaros M."/>
            <person name="Krenek A."/>
            <person name="Repkova J."/>
        </authorList>
    </citation>
    <scope>NUCLEOTIDE SEQUENCE [LARGE SCALE GENOMIC DNA]</scope>
    <source>
        <strain evidence="3">cv. Tatra</strain>
        <tissue evidence="2">Young leaves</tissue>
    </source>
</reference>
<evidence type="ECO:0000313" key="3">
    <source>
        <dbReference type="Proteomes" id="UP000236291"/>
    </source>
</evidence>
<dbReference type="EMBL" id="ASHM01048783">
    <property type="protein sequence ID" value="PNX85464.1"/>
    <property type="molecule type" value="Genomic_DNA"/>
</dbReference>
<dbReference type="Proteomes" id="UP000236291">
    <property type="component" value="Unassembled WGS sequence"/>
</dbReference>
<protein>
    <submittedName>
        <fullName evidence="2">Uncharacterized protein</fullName>
    </submittedName>
</protein>
<dbReference type="AlphaFoldDB" id="A0A2K3M3X3"/>
<evidence type="ECO:0000256" key="1">
    <source>
        <dbReference type="SAM" id="MobiDB-lite"/>
    </source>
</evidence>
<reference evidence="2 3" key="2">
    <citation type="journal article" date="2017" name="Front. Plant Sci.">
        <title>Gene Classification and Mining of Molecular Markers Useful in Red Clover (Trifolium pratense) Breeding.</title>
        <authorList>
            <person name="Istvanek J."/>
            <person name="Dluhosova J."/>
            <person name="Dluhos P."/>
            <person name="Patkova L."/>
            <person name="Nedelnik J."/>
            <person name="Repkova J."/>
        </authorList>
    </citation>
    <scope>NUCLEOTIDE SEQUENCE [LARGE SCALE GENOMIC DNA]</scope>
    <source>
        <strain evidence="3">cv. Tatra</strain>
        <tissue evidence="2">Young leaves</tissue>
    </source>
</reference>
<gene>
    <name evidence="2" type="ORF">L195_g041533</name>
</gene>
<comment type="caution">
    <text evidence="2">The sequence shown here is derived from an EMBL/GenBank/DDBJ whole genome shotgun (WGS) entry which is preliminary data.</text>
</comment>
<name>A0A2K3M3X3_TRIPR</name>
<evidence type="ECO:0000313" key="2">
    <source>
        <dbReference type="EMBL" id="PNX85464.1"/>
    </source>
</evidence>
<organism evidence="2 3">
    <name type="scientific">Trifolium pratense</name>
    <name type="common">Red clover</name>
    <dbReference type="NCBI Taxonomy" id="57577"/>
    <lineage>
        <taxon>Eukaryota</taxon>
        <taxon>Viridiplantae</taxon>
        <taxon>Streptophyta</taxon>
        <taxon>Embryophyta</taxon>
        <taxon>Tracheophyta</taxon>
        <taxon>Spermatophyta</taxon>
        <taxon>Magnoliopsida</taxon>
        <taxon>eudicotyledons</taxon>
        <taxon>Gunneridae</taxon>
        <taxon>Pentapetalae</taxon>
        <taxon>rosids</taxon>
        <taxon>fabids</taxon>
        <taxon>Fabales</taxon>
        <taxon>Fabaceae</taxon>
        <taxon>Papilionoideae</taxon>
        <taxon>50 kb inversion clade</taxon>
        <taxon>NPAAA clade</taxon>
        <taxon>Hologalegina</taxon>
        <taxon>IRL clade</taxon>
        <taxon>Trifolieae</taxon>
        <taxon>Trifolium</taxon>
    </lineage>
</organism>
<feature type="region of interest" description="Disordered" evidence="1">
    <location>
        <begin position="107"/>
        <end position="152"/>
    </location>
</feature>
<proteinExistence type="predicted"/>
<accession>A0A2K3M3X3</accession>
<dbReference type="STRING" id="57577.A0A2K3M3X3"/>
<feature type="non-terminal residue" evidence="2">
    <location>
        <position position="152"/>
    </location>
</feature>
<sequence length="152" mass="17650">MLQKDGSFEEINEKFIFKAPSNFEGKTHDQEELLNFNENLAKVQMLNDSINKNNGTSLRLLNKLKANKLGELKEKMKLKEPEEPREVYNERTVDELAAFINGEDITKDIKETKRNKKKKKKNKNKKDNEASNSKDTVTPEDDYDRAMIEAID</sequence>
<feature type="compositionally biased region" description="Basic residues" evidence="1">
    <location>
        <begin position="113"/>
        <end position="124"/>
    </location>
</feature>